<evidence type="ECO:0000259" key="4">
    <source>
        <dbReference type="Pfam" id="PF06441"/>
    </source>
</evidence>
<dbReference type="InterPro" id="IPR016292">
    <property type="entry name" value="Epoxide_hydrolase"/>
</dbReference>
<feature type="region of interest" description="Disordered" evidence="3">
    <location>
        <begin position="229"/>
        <end position="266"/>
    </location>
</feature>
<dbReference type="InterPro" id="IPR029058">
    <property type="entry name" value="AB_hydrolase_fold"/>
</dbReference>
<feature type="compositionally biased region" description="Polar residues" evidence="3">
    <location>
        <begin position="235"/>
        <end position="253"/>
    </location>
</feature>
<feature type="domain" description="Epoxide hydrolase N-terminal" evidence="4">
    <location>
        <begin position="21"/>
        <end position="127"/>
    </location>
</feature>
<comment type="similarity">
    <text evidence="1">Belongs to the peptidase S33 family.</text>
</comment>
<proteinExistence type="inferred from homology"/>
<comment type="caution">
    <text evidence="5">The sequence shown here is derived from an EMBL/GenBank/DDBJ whole genome shotgun (WGS) entry which is preliminary data.</text>
</comment>
<dbReference type="SUPFAM" id="SSF53474">
    <property type="entry name" value="alpha/beta-Hydrolases"/>
    <property type="match status" value="1"/>
</dbReference>
<name>A0A2G5HGM9_CERBT</name>
<protein>
    <submittedName>
        <fullName evidence="5">Putative epoxide hydrolase</fullName>
    </submittedName>
</protein>
<sequence>MASNASSSGRSPSTVTNVVLPYRMHVSQKYLDLTRRKLELTRLPREQRSRQPTRWSFGVAKSDLEPLVDHWVERYNWRAQEAHYNDTLPQYRMVVQGTRLHYVHKRSTSPNAIPLIFVHGGLPESFIGIYHMIDSLTDPVKTPPRGNENTPSFHVIAPSIPGFGFSDVVAEEGNNVSSTAELFDALMKSLGYSTYIATGSGWGFNICRLLALVHSESCIAVHTSNPDLPDPRTSYGYSHQPTSMPASPSQSPHGITPPLTPGSPSIIPDRPQTVAYALCDSPTGLLAYTMDAIQPTSSDASTSPFINIPGLQNAWTPTALIDWCMLYWLPGPEVALRWLMSSAPVVPKLWRSYTQVPLAISHFGSHEQPHSSARWAESYHRVLLFRSRSGSVRFPAWERPAEMVADIQELAVLLGPMLYGGFASSAPGSMGPPPTVPSSSNTGNPPGRGH</sequence>
<dbReference type="InterPro" id="IPR010497">
    <property type="entry name" value="Epoxide_hydro_N"/>
</dbReference>
<feature type="region of interest" description="Disordered" evidence="3">
    <location>
        <begin position="429"/>
        <end position="450"/>
    </location>
</feature>
<evidence type="ECO:0000313" key="5">
    <source>
        <dbReference type="EMBL" id="PIA91403.1"/>
    </source>
</evidence>
<dbReference type="Pfam" id="PF06441">
    <property type="entry name" value="EHN"/>
    <property type="match status" value="1"/>
</dbReference>
<evidence type="ECO:0000256" key="3">
    <source>
        <dbReference type="SAM" id="MobiDB-lite"/>
    </source>
</evidence>
<dbReference type="OrthoDB" id="7130006at2759"/>
<evidence type="ECO:0000313" key="6">
    <source>
        <dbReference type="Proteomes" id="UP000230605"/>
    </source>
</evidence>
<dbReference type="Gene3D" id="3.40.50.1820">
    <property type="entry name" value="alpha/beta hydrolase"/>
    <property type="match status" value="1"/>
</dbReference>
<evidence type="ECO:0000256" key="1">
    <source>
        <dbReference type="ARBA" id="ARBA00010088"/>
    </source>
</evidence>
<accession>A0A2G5HGM9</accession>
<evidence type="ECO:0000256" key="2">
    <source>
        <dbReference type="ARBA" id="ARBA00022801"/>
    </source>
</evidence>
<dbReference type="GO" id="GO:0097176">
    <property type="term" value="P:epoxide metabolic process"/>
    <property type="evidence" value="ECO:0007669"/>
    <property type="project" value="TreeGrafter"/>
</dbReference>
<dbReference type="PIRSF" id="PIRSF001112">
    <property type="entry name" value="Epoxide_hydrolase"/>
    <property type="match status" value="1"/>
</dbReference>
<dbReference type="AlphaFoldDB" id="A0A2G5HGM9"/>
<dbReference type="EMBL" id="LKMD01000106">
    <property type="protein sequence ID" value="PIA91403.1"/>
    <property type="molecule type" value="Genomic_DNA"/>
</dbReference>
<dbReference type="PANTHER" id="PTHR21661">
    <property type="entry name" value="EPOXIDE HYDROLASE 1-RELATED"/>
    <property type="match status" value="1"/>
</dbReference>
<dbReference type="GO" id="GO:0004301">
    <property type="term" value="F:epoxide hydrolase activity"/>
    <property type="evidence" value="ECO:0007669"/>
    <property type="project" value="TreeGrafter"/>
</dbReference>
<reference evidence="5 6" key="1">
    <citation type="submission" date="2015-10" db="EMBL/GenBank/DDBJ databases">
        <title>The cercosporin biosynthetic gene cluster was horizontally transferred to several fungal lineages and shown to be expanded in Cercospora beticola based on microsynteny with recipient genomes.</title>
        <authorList>
            <person name="De Jonge R."/>
            <person name="Ebert M.K."/>
            <person name="Suttle J.C."/>
            <person name="Jurick Ii W.M."/>
            <person name="Secor G.A."/>
            <person name="Thomma B.P."/>
            <person name="Van De Peer Y."/>
            <person name="Bolton M.D."/>
        </authorList>
    </citation>
    <scope>NUCLEOTIDE SEQUENCE [LARGE SCALE GENOMIC DNA]</scope>
    <source>
        <strain evidence="5 6">09-40</strain>
    </source>
</reference>
<dbReference type="PANTHER" id="PTHR21661:SF71">
    <property type="entry name" value="EPOXIDE HYDROLASE N-TERMINAL DOMAIN-CONTAINING PROTEIN"/>
    <property type="match status" value="1"/>
</dbReference>
<keyword evidence="2 5" id="KW-0378">Hydrolase</keyword>
<dbReference type="Proteomes" id="UP000230605">
    <property type="component" value="Chromosome 7"/>
</dbReference>
<organism evidence="5 6">
    <name type="scientific">Cercospora beticola</name>
    <name type="common">Sugarbeet leaf spot fungus</name>
    <dbReference type="NCBI Taxonomy" id="122368"/>
    <lineage>
        <taxon>Eukaryota</taxon>
        <taxon>Fungi</taxon>
        <taxon>Dikarya</taxon>
        <taxon>Ascomycota</taxon>
        <taxon>Pezizomycotina</taxon>
        <taxon>Dothideomycetes</taxon>
        <taxon>Dothideomycetidae</taxon>
        <taxon>Mycosphaerellales</taxon>
        <taxon>Mycosphaerellaceae</taxon>
        <taxon>Cercospora</taxon>
    </lineage>
</organism>
<gene>
    <name evidence="5" type="ORF">CB0940_09274</name>
</gene>